<proteinExistence type="inferred from homology"/>
<dbReference type="EMBL" id="DVMM01000012">
    <property type="protein sequence ID" value="HIU28788.1"/>
    <property type="molecule type" value="Genomic_DNA"/>
</dbReference>
<dbReference type="InterPro" id="IPR036388">
    <property type="entry name" value="WH-like_DNA-bd_sf"/>
</dbReference>
<dbReference type="Gene3D" id="3.40.190.10">
    <property type="entry name" value="Periplasmic binding protein-like II"/>
    <property type="match status" value="2"/>
</dbReference>
<feature type="domain" description="HTH lysR-type" evidence="5">
    <location>
        <begin position="1"/>
        <end position="58"/>
    </location>
</feature>
<dbReference type="Pfam" id="PF00126">
    <property type="entry name" value="HTH_1"/>
    <property type="match status" value="1"/>
</dbReference>
<dbReference type="PROSITE" id="PS50931">
    <property type="entry name" value="HTH_LYSR"/>
    <property type="match status" value="1"/>
</dbReference>
<reference evidence="6" key="2">
    <citation type="journal article" date="2021" name="PeerJ">
        <title>Extensive microbial diversity within the chicken gut microbiome revealed by metagenomics and culture.</title>
        <authorList>
            <person name="Gilroy R."/>
            <person name="Ravi A."/>
            <person name="Getino M."/>
            <person name="Pursley I."/>
            <person name="Horton D.L."/>
            <person name="Alikhan N.F."/>
            <person name="Baker D."/>
            <person name="Gharbi K."/>
            <person name="Hall N."/>
            <person name="Watson M."/>
            <person name="Adriaenssens E.M."/>
            <person name="Foster-Nyarko E."/>
            <person name="Jarju S."/>
            <person name="Secka A."/>
            <person name="Antonio M."/>
            <person name="Oren A."/>
            <person name="Chaudhuri R.R."/>
            <person name="La Ragione R."/>
            <person name="Hildebrand F."/>
            <person name="Pallen M.J."/>
        </authorList>
    </citation>
    <scope>NUCLEOTIDE SEQUENCE</scope>
    <source>
        <strain evidence="6">CHK195-4489</strain>
    </source>
</reference>
<keyword evidence="3" id="KW-0238">DNA-binding</keyword>
<evidence type="ECO:0000256" key="4">
    <source>
        <dbReference type="ARBA" id="ARBA00023163"/>
    </source>
</evidence>
<reference evidence="6" key="1">
    <citation type="submission" date="2020-10" db="EMBL/GenBank/DDBJ databases">
        <authorList>
            <person name="Gilroy R."/>
        </authorList>
    </citation>
    <scope>NUCLEOTIDE SEQUENCE</scope>
    <source>
        <strain evidence="6">CHK195-4489</strain>
    </source>
</reference>
<accession>A0A9D1I7S4</accession>
<evidence type="ECO:0000256" key="1">
    <source>
        <dbReference type="ARBA" id="ARBA00009437"/>
    </source>
</evidence>
<evidence type="ECO:0000313" key="7">
    <source>
        <dbReference type="Proteomes" id="UP000824089"/>
    </source>
</evidence>
<protein>
    <submittedName>
        <fullName evidence="6">LysR family transcriptional regulator</fullName>
    </submittedName>
</protein>
<dbReference type="SUPFAM" id="SSF46785">
    <property type="entry name" value="Winged helix' DNA-binding domain"/>
    <property type="match status" value="1"/>
</dbReference>
<dbReference type="GO" id="GO:0003700">
    <property type="term" value="F:DNA-binding transcription factor activity"/>
    <property type="evidence" value="ECO:0007669"/>
    <property type="project" value="InterPro"/>
</dbReference>
<organism evidence="6 7">
    <name type="scientific">Candidatus Egerieisoma faecipullorum</name>
    <dbReference type="NCBI Taxonomy" id="2840963"/>
    <lineage>
        <taxon>Bacteria</taxon>
        <taxon>Bacillati</taxon>
        <taxon>Bacillota</taxon>
        <taxon>Clostridia</taxon>
        <taxon>Eubacteriales</taxon>
        <taxon>Clostridiaceae</taxon>
        <taxon>Clostridiaceae incertae sedis</taxon>
        <taxon>Candidatus Egerieisoma</taxon>
    </lineage>
</organism>
<name>A0A9D1I7S4_9CLOT</name>
<evidence type="ECO:0000256" key="2">
    <source>
        <dbReference type="ARBA" id="ARBA00023015"/>
    </source>
</evidence>
<dbReference type="GO" id="GO:0003677">
    <property type="term" value="F:DNA binding"/>
    <property type="evidence" value="ECO:0007669"/>
    <property type="project" value="UniProtKB-KW"/>
</dbReference>
<dbReference type="PRINTS" id="PR00039">
    <property type="entry name" value="HTHLYSR"/>
</dbReference>
<dbReference type="Proteomes" id="UP000824089">
    <property type="component" value="Unassembled WGS sequence"/>
</dbReference>
<keyword evidence="2" id="KW-0805">Transcription regulation</keyword>
<sequence length="300" mass="33894">MYHSQLNTFICTADNGSFNKAAERLFISSTAVIKQINALEQHLNLQLFRRTNHGVTLTPAGSVLYRHAKAIIEYSARAVAEAREAMNVSGTTFCVGTSILNPCKPFMDVWYRVSDRFPGYKLHIVPFEDDHDGILSEIEALGEKFDFLVAACDSKEWLSRCNFLKLGSYKQCVAVSRTHPLARRKSLSVEDLFGETVMMVKKGDSGTVDRIRAELEQFHAIKIEDTPRFYDMEVFNRCEQNQSVLVTLECWKDVHPSLVTIPVKWNYTLPYGILYPLNCGSDIQNVIDAISAVQSESISH</sequence>
<dbReference type="CDD" id="cd05466">
    <property type="entry name" value="PBP2_LTTR_substrate"/>
    <property type="match status" value="1"/>
</dbReference>
<dbReference type="GO" id="GO:0032993">
    <property type="term" value="C:protein-DNA complex"/>
    <property type="evidence" value="ECO:0007669"/>
    <property type="project" value="TreeGrafter"/>
</dbReference>
<evidence type="ECO:0000256" key="3">
    <source>
        <dbReference type="ARBA" id="ARBA00023125"/>
    </source>
</evidence>
<evidence type="ECO:0000259" key="5">
    <source>
        <dbReference type="PROSITE" id="PS50931"/>
    </source>
</evidence>
<dbReference type="PANTHER" id="PTHR30346:SF28">
    <property type="entry name" value="HTH-TYPE TRANSCRIPTIONAL REGULATOR CYNR"/>
    <property type="match status" value="1"/>
</dbReference>
<dbReference type="InterPro" id="IPR000847">
    <property type="entry name" value="LysR_HTH_N"/>
</dbReference>
<dbReference type="AlphaFoldDB" id="A0A9D1I7S4"/>
<dbReference type="FunFam" id="1.10.10.10:FF:000001">
    <property type="entry name" value="LysR family transcriptional regulator"/>
    <property type="match status" value="1"/>
</dbReference>
<comment type="caution">
    <text evidence="6">The sequence shown here is derived from an EMBL/GenBank/DDBJ whole genome shotgun (WGS) entry which is preliminary data.</text>
</comment>
<evidence type="ECO:0000313" key="6">
    <source>
        <dbReference type="EMBL" id="HIU28788.1"/>
    </source>
</evidence>
<dbReference type="PANTHER" id="PTHR30346">
    <property type="entry name" value="TRANSCRIPTIONAL DUAL REGULATOR HCAR-RELATED"/>
    <property type="match status" value="1"/>
</dbReference>
<dbReference type="InterPro" id="IPR005119">
    <property type="entry name" value="LysR_subst-bd"/>
</dbReference>
<dbReference type="SUPFAM" id="SSF53850">
    <property type="entry name" value="Periplasmic binding protein-like II"/>
    <property type="match status" value="1"/>
</dbReference>
<keyword evidence="4" id="KW-0804">Transcription</keyword>
<gene>
    <name evidence="6" type="ORF">IAD50_00660</name>
</gene>
<dbReference type="Gene3D" id="1.10.10.10">
    <property type="entry name" value="Winged helix-like DNA-binding domain superfamily/Winged helix DNA-binding domain"/>
    <property type="match status" value="1"/>
</dbReference>
<comment type="similarity">
    <text evidence="1">Belongs to the LysR transcriptional regulatory family.</text>
</comment>
<dbReference type="InterPro" id="IPR036390">
    <property type="entry name" value="WH_DNA-bd_sf"/>
</dbReference>
<dbReference type="Pfam" id="PF03466">
    <property type="entry name" value="LysR_substrate"/>
    <property type="match status" value="1"/>
</dbReference>